<evidence type="ECO:0000313" key="3">
    <source>
        <dbReference type="Proteomes" id="UP001374893"/>
    </source>
</evidence>
<gene>
    <name evidence="2" type="ORF">HAHE_24080</name>
</gene>
<dbReference type="Pfam" id="PF04338">
    <property type="entry name" value="DUF481"/>
    <property type="match status" value="2"/>
</dbReference>
<dbReference type="Proteomes" id="UP001374893">
    <property type="component" value="Chromosome"/>
</dbReference>
<evidence type="ECO:0000313" key="2">
    <source>
        <dbReference type="EMBL" id="BCX48500.1"/>
    </source>
</evidence>
<evidence type="ECO:0000256" key="1">
    <source>
        <dbReference type="SAM" id="MobiDB-lite"/>
    </source>
</evidence>
<protein>
    <submittedName>
        <fullName evidence="2">Uncharacterized protein</fullName>
    </submittedName>
</protein>
<dbReference type="InterPro" id="IPR007433">
    <property type="entry name" value="DUF481"/>
</dbReference>
<sequence length="450" mass="50412">MTGAAGLSYSDGNSESVAYSVQVLASHLDDKNETYLGADYFYAEDGGATSTDRYKFFAQQNRRLNERWHVGGFGSWSRDDIAGLDRRIEGNILLGYRILDSERATLVIEGGPGYAWEKQGGISRDFATFRLAERFEYRFTETTKLWQSLSWTPKVKDPSDNLIHFELGLETRLTDRWALRTFVQHRTDTSPAPGRGRTDTSFIAGVAYDLGGLGDPEEGGGRRSLFPGEEEDAPKKEGWASTAAIGFSLNKGNADSMGAKLDWNTAYRSADCEFFFDLSHHYAENNGSTSQDRTSSRVQFNRYLSERFYVGPSIRYLRDGAADIDYRVAPTVVAGYSLIKNDATRLALEFGPSYTFEKVGRRTRDYASLVAAERFSHTFNSRVSLEQAVVYTSELSDFDNFDITATAALDTRLSGRMYLRVGAEYAYENRPAALREHHDLGLFSSVAVKF</sequence>
<name>A0ABN6HAJ3_9BACT</name>
<accession>A0ABN6HAJ3</accession>
<reference evidence="2 3" key="1">
    <citation type="submission" date="2021-06" db="EMBL/GenBank/DDBJ databases">
        <title>Complete genome of Haloferula helveola possessing various polysaccharide degrading enzymes.</title>
        <authorList>
            <person name="Takami H."/>
            <person name="Huang C."/>
            <person name="Hamasaki K."/>
        </authorList>
    </citation>
    <scope>NUCLEOTIDE SEQUENCE [LARGE SCALE GENOMIC DNA]</scope>
    <source>
        <strain evidence="2 3">CN-1</strain>
    </source>
</reference>
<feature type="region of interest" description="Disordered" evidence="1">
    <location>
        <begin position="213"/>
        <end position="237"/>
    </location>
</feature>
<dbReference type="EMBL" id="AP024702">
    <property type="protein sequence ID" value="BCX48500.1"/>
    <property type="molecule type" value="Genomic_DNA"/>
</dbReference>
<proteinExistence type="predicted"/>
<keyword evidence="3" id="KW-1185">Reference proteome</keyword>
<organism evidence="2 3">
    <name type="scientific">Haloferula helveola</name>
    <dbReference type="NCBI Taxonomy" id="490095"/>
    <lineage>
        <taxon>Bacteria</taxon>
        <taxon>Pseudomonadati</taxon>
        <taxon>Verrucomicrobiota</taxon>
        <taxon>Verrucomicrobiia</taxon>
        <taxon>Verrucomicrobiales</taxon>
        <taxon>Verrucomicrobiaceae</taxon>
        <taxon>Haloferula</taxon>
    </lineage>
</organism>